<dbReference type="EMBL" id="JAVRQU010000015">
    <property type="protein sequence ID" value="KAK5694913.1"/>
    <property type="molecule type" value="Genomic_DNA"/>
</dbReference>
<evidence type="ECO:0000256" key="1">
    <source>
        <dbReference type="SAM" id="MobiDB-lite"/>
    </source>
</evidence>
<sequence>MGLLKHLRSKSRLTSGPQPTTHNTTPMPTQPYRGPNQIARLPDPVLERLFQHLCPHTLDYTYVPSEQSQLNSDGCPLCDLRDLAHCASVCRRWYTISQGVLYGSVRVDAVHYCSLEEELSERRRKGKGVGGHFRSKSSVAPVEAGEVPAVRLGLLTRTVRESEFLADRVLVLKLPYMTRETAKGELARCVSALPNLRYVDLPDGFFTGDPSCLALRQELQARCPEIRKMSYRAGSEEALELLAHRHWQGIEILELGGLAVEPATLRIVLASLPALREVTLSDMSWVDDSIFQLSPGQLPDFPALQSLRLENTTGVTAQGICQWLSAPPNREALTSLSLTNTGISVQDLHHVLWKASQLVHLSISETVSKSLSLTSTSLPPLTSISLRTLHYEITSSKDVHGLQKPAESYYAYLASSLHQNALPGLTTLYVRDPNFPELLLLPPVPQPFAQQGPEQGGNGSLRSKPSNLSSYTNNSSLKVAPNSLAPLPTNKFSMNNGNGNGNGNNKPMNTGSSFLGGNVGGGFTQTLSIFSKGIDELEWVFTPFAPESPSHNGRNDSTWSSGGRPLSAYSAGRGLGPQWAQGGFGGAARQSVIVGNGFGGFLAVPSEEVPRPMTSDGGRGSLSYGGPIGANGGGTGGVRVDGVGGTRWGSVGSQATGDSAGQGSLKPPPSLSSLTGSAEGPGGRRGSRHDLWR</sequence>
<dbReference type="Gene3D" id="1.20.1280.50">
    <property type="match status" value="1"/>
</dbReference>
<evidence type="ECO:0008006" key="4">
    <source>
        <dbReference type="Google" id="ProtNLM"/>
    </source>
</evidence>
<dbReference type="CDD" id="cd09917">
    <property type="entry name" value="F-box_SF"/>
    <property type="match status" value="1"/>
</dbReference>
<organism evidence="2 3">
    <name type="scientific">Elasticomyces elasticus</name>
    <dbReference type="NCBI Taxonomy" id="574655"/>
    <lineage>
        <taxon>Eukaryota</taxon>
        <taxon>Fungi</taxon>
        <taxon>Dikarya</taxon>
        <taxon>Ascomycota</taxon>
        <taxon>Pezizomycotina</taxon>
        <taxon>Dothideomycetes</taxon>
        <taxon>Dothideomycetidae</taxon>
        <taxon>Mycosphaerellales</taxon>
        <taxon>Teratosphaeriaceae</taxon>
        <taxon>Elasticomyces</taxon>
    </lineage>
</organism>
<feature type="compositionally biased region" description="Gly residues" evidence="1">
    <location>
        <begin position="626"/>
        <end position="647"/>
    </location>
</feature>
<dbReference type="SUPFAM" id="SSF52047">
    <property type="entry name" value="RNI-like"/>
    <property type="match status" value="1"/>
</dbReference>
<dbReference type="Gene3D" id="3.80.10.10">
    <property type="entry name" value="Ribonuclease Inhibitor"/>
    <property type="match status" value="1"/>
</dbReference>
<evidence type="ECO:0000313" key="3">
    <source>
        <dbReference type="Proteomes" id="UP001310594"/>
    </source>
</evidence>
<name>A0AAN7VNG8_9PEZI</name>
<accession>A0AAN7VNG8</accession>
<feature type="region of interest" description="Disordered" evidence="1">
    <location>
        <begin position="1"/>
        <end position="35"/>
    </location>
</feature>
<evidence type="ECO:0000313" key="2">
    <source>
        <dbReference type="EMBL" id="KAK5694913.1"/>
    </source>
</evidence>
<proteinExistence type="predicted"/>
<feature type="region of interest" description="Disordered" evidence="1">
    <location>
        <begin position="442"/>
        <end position="513"/>
    </location>
</feature>
<feature type="compositionally biased region" description="Basic residues" evidence="1">
    <location>
        <begin position="1"/>
        <end position="11"/>
    </location>
</feature>
<feature type="compositionally biased region" description="Polar residues" evidence="1">
    <location>
        <begin position="12"/>
        <end position="27"/>
    </location>
</feature>
<protein>
    <recommendedName>
        <fullName evidence="4">F-box domain-containing protein</fullName>
    </recommendedName>
</protein>
<feature type="compositionally biased region" description="Low complexity" evidence="1">
    <location>
        <begin position="661"/>
        <end position="677"/>
    </location>
</feature>
<gene>
    <name evidence="2" type="ORF">LTR97_009505</name>
</gene>
<dbReference type="AlphaFoldDB" id="A0AAN7VNG8"/>
<comment type="caution">
    <text evidence="2">The sequence shown here is derived from an EMBL/GenBank/DDBJ whole genome shotgun (WGS) entry which is preliminary data.</text>
</comment>
<feature type="region of interest" description="Disordered" evidence="1">
    <location>
        <begin position="607"/>
        <end position="693"/>
    </location>
</feature>
<dbReference type="Proteomes" id="UP001310594">
    <property type="component" value="Unassembled WGS sequence"/>
</dbReference>
<feature type="compositionally biased region" description="Low complexity" evidence="1">
    <location>
        <begin position="466"/>
        <end position="477"/>
    </location>
</feature>
<reference evidence="2" key="1">
    <citation type="submission" date="2023-08" db="EMBL/GenBank/DDBJ databases">
        <title>Black Yeasts Isolated from many extreme environments.</title>
        <authorList>
            <person name="Coleine C."/>
            <person name="Stajich J.E."/>
            <person name="Selbmann L."/>
        </authorList>
    </citation>
    <scope>NUCLEOTIDE SEQUENCE</scope>
    <source>
        <strain evidence="2">CCFEE 5810</strain>
    </source>
</reference>
<dbReference type="InterPro" id="IPR032675">
    <property type="entry name" value="LRR_dom_sf"/>
</dbReference>